<proteinExistence type="predicted"/>
<dbReference type="AlphaFoldDB" id="A0A074Z4J1"/>
<organism evidence="1 2">
    <name type="scientific">Opisthorchis viverrini</name>
    <name type="common">Southeast Asian liver fluke</name>
    <dbReference type="NCBI Taxonomy" id="6198"/>
    <lineage>
        <taxon>Eukaryota</taxon>
        <taxon>Metazoa</taxon>
        <taxon>Spiralia</taxon>
        <taxon>Lophotrochozoa</taxon>
        <taxon>Platyhelminthes</taxon>
        <taxon>Trematoda</taxon>
        <taxon>Digenea</taxon>
        <taxon>Opisthorchiida</taxon>
        <taxon>Opisthorchiata</taxon>
        <taxon>Opisthorchiidae</taxon>
        <taxon>Opisthorchis</taxon>
    </lineage>
</organism>
<evidence type="ECO:0000313" key="1">
    <source>
        <dbReference type="EMBL" id="KER18195.1"/>
    </source>
</evidence>
<dbReference type="GeneID" id="20326513"/>
<sequence>MEYGTVRKGVIGRASRIATASAVDRIHIPVNRETKWEAEFVKRRILWTAEAVEFAQPNVPLFAHKRSAVYVCYSFMHVKTGQLLLPLLYLEEELSGGGLMTWFGPIWACSQ</sequence>
<dbReference type="KEGG" id="ovi:T265_12345"/>
<reference evidence="1 2" key="1">
    <citation type="submission" date="2013-11" db="EMBL/GenBank/DDBJ databases">
        <title>Opisthorchis viverrini - life in the bile duct.</title>
        <authorList>
            <person name="Young N.D."/>
            <person name="Nagarajan N."/>
            <person name="Lin S.J."/>
            <person name="Korhonen P.K."/>
            <person name="Jex A.R."/>
            <person name="Hall R.S."/>
            <person name="Safavi-Hemami H."/>
            <person name="Kaewkong W."/>
            <person name="Bertrand D."/>
            <person name="Gao S."/>
            <person name="Seet Q."/>
            <person name="Wongkham S."/>
            <person name="Teh B.T."/>
            <person name="Wongkham C."/>
            <person name="Intapan P.M."/>
            <person name="Maleewong W."/>
            <person name="Yang X."/>
            <person name="Hu M."/>
            <person name="Wang Z."/>
            <person name="Hofmann A."/>
            <person name="Sternberg P.W."/>
            <person name="Tan P."/>
            <person name="Wang J."/>
            <person name="Gasser R.B."/>
        </authorList>
    </citation>
    <scope>NUCLEOTIDE SEQUENCE [LARGE SCALE GENOMIC DNA]</scope>
</reference>
<dbReference type="EMBL" id="KL606752">
    <property type="protein sequence ID" value="KER18195.1"/>
    <property type="molecule type" value="Genomic_DNA"/>
</dbReference>
<gene>
    <name evidence="1" type="ORF">T265_12345</name>
</gene>
<dbReference type="Proteomes" id="UP000054324">
    <property type="component" value="Unassembled WGS sequence"/>
</dbReference>
<accession>A0A074Z4J1</accession>
<name>A0A074Z4J1_OPIVI</name>
<keyword evidence="2" id="KW-1185">Reference proteome</keyword>
<protein>
    <submittedName>
        <fullName evidence="1">Uncharacterized protein</fullName>
    </submittedName>
</protein>
<dbReference type="CTD" id="20326513"/>
<evidence type="ECO:0000313" key="2">
    <source>
        <dbReference type="Proteomes" id="UP000054324"/>
    </source>
</evidence>
<dbReference type="RefSeq" id="XP_009178058.1">
    <property type="nucleotide sequence ID" value="XM_009179794.1"/>
</dbReference>